<evidence type="ECO:0000256" key="6">
    <source>
        <dbReference type="RuleBase" id="RU004379"/>
    </source>
</evidence>
<evidence type="ECO:0000256" key="3">
    <source>
        <dbReference type="ARBA" id="ARBA00022692"/>
    </source>
</evidence>
<feature type="transmembrane region" description="Helical" evidence="6">
    <location>
        <begin position="30"/>
        <end position="53"/>
    </location>
</feature>
<keyword evidence="5 6" id="KW-0472">Membrane</keyword>
<comment type="caution">
    <text evidence="7">The sequence shown here is derived from an EMBL/GenBank/DDBJ whole genome shotgun (WGS) entry which is preliminary data.</text>
</comment>
<proteinExistence type="inferred from homology"/>
<reference evidence="7 8" key="1">
    <citation type="submission" date="2012-08" db="EMBL/GenBank/DDBJ databases">
        <title>The Genome Sequence of Barnesiella intestinihominis YIT 11860.</title>
        <authorList>
            <consortium name="The Broad Institute Genome Sequencing Platform"/>
            <person name="Earl A."/>
            <person name="Ward D."/>
            <person name="Feldgarden M."/>
            <person name="Gevers D."/>
            <person name="Morotomi M."/>
            <person name="Walker B."/>
            <person name="Young S.K."/>
            <person name="Zeng Q."/>
            <person name="Gargeya S."/>
            <person name="Fitzgerald M."/>
            <person name="Haas B."/>
            <person name="Abouelleil A."/>
            <person name="Alvarado L."/>
            <person name="Arachchi H.M."/>
            <person name="Berlin A.M."/>
            <person name="Chapman S.B."/>
            <person name="Goldberg J."/>
            <person name="Griggs A."/>
            <person name="Gujja S."/>
            <person name="Hansen M."/>
            <person name="Howarth C."/>
            <person name="Imamovic A."/>
            <person name="Larimer J."/>
            <person name="McCowen C."/>
            <person name="Montmayeur A."/>
            <person name="Murphy C."/>
            <person name="Neiman D."/>
            <person name="Pearson M."/>
            <person name="Priest M."/>
            <person name="Roberts A."/>
            <person name="Saif S."/>
            <person name="Shea T."/>
            <person name="Sisk P."/>
            <person name="Sykes S."/>
            <person name="Wortman J."/>
            <person name="Nusbaum C."/>
            <person name="Birren B."/>
        </authorList>
    </citation>
    <scope>NUCLEOTIDE SEQUENCE [LARGE SCALE GENOMIC DNA]</scope>
    <source>
        <strain evidence="7 8">YIT 11860</strain>
    </source>
</reference>
<dbReference type="eggNOG" id="COG0670">
    <property type="taxonomic scope" value="Bacteria"/>
</dbReference>
<sequence length="234" mass="25378">MENLYDSSYKSTTGTSVLSMVMRKVYGRMFLALVVTALTSLYVASSPAILSVVLGNRAVFFGLMIAELAVVFVVSGMLNKLSTTTATLLFYLYAVLNGVVFSSIFVVYDLGSIAYTFFITAGVFGAMSVYGMVTKNDMTKFGSYCIMGLFGLIIASIVNIFVASSTLDWIISLFGVALFIGLTAWDTQKIKNAAYVTDPSQTGKLATIGALSLYLDFINLFLYLLRIFGGRSND</sequence>
<dbReference type="GO" id="GO:0005886">
    <property type="term" value="C:plasma membrane"/>
    <property type="evidence" value="ECO:0007669"/>
    <property type="project" value="TreeGrafter"/>
</dbReference>
<evidence type="ECO:0000313" key="7">
    <source>
        <dbReference type="EMBL" id="EJZ61889.1"/>
    </source>
</evidence>
<evidence type="ECO:0000313" key="8">
    <source>
        <dbReference type="Proteomes" id="UP000006044"/>
    </source>
</evidence>
<keyword evidence="3 6" id="KW-0812">Transmembrane</keyword>
<feature type="transmembrane region" description="Helical" evidence="6">
    <location>
        <begin position="169"/>
        <end position="185"/>
    </location>
</feature>
<dbReference type="RefSeq" id="WP_008862943.1">
    <property type="nucleotide sequence ID" value="NZ_JH815206.1"/>
</dbReference>
<feature type="transmembrane region" description="Helical" evidence="6">
    <location>
        <begin position="145"/>
        <end position="163"/>
    </location>
</feature>
<keyword evidence="4 6" id="KW-1133">Transmembrane helix</keyword>
<feature type="transmembrane region" description="Helical" evidence="6">
    <location>
        <begin position="90"/>
        <end position="108"/>
    </location>
</feature>
<comment type="subcellular location">
    <subcellularLocation>
        <location evidence="1">Membrane</location>
        <topology evidence="1">Multi-pass membrane protein</topology>
    </subcellularLocation>
</comment>
<dbReference type="EMBL" id="ADLE01000018">
    <property type="protein sequence ID" value="EJZ61889.1"/>
    <property type="molecule type" value="Genomic_DNA"/>
</dbReference>
<comment type="similarity">
    <text evidence="2 6">Belongs to the BI1 family.</text>
</comment>
<name>K0X2Q7_9BACT</name>
<evidence type="ECO:0000256" key="4">
    <source>
        <dbReference type="ARBA" id="ARBA00022989"/>
    </source>
</evidence>
<evidence type="ECO:0000256" key="5">
    <source>
        <dbReference type="ARBA" id="ARBA00023136"/>
    </source>
</evidence>
<evidence type="ECO:0000256" key="2">
    <source>
        <dbReference type="ARBA" id="ARBA00010350"/>
    </source>
</evidence>
<dbReference type="Pfam" id="PF01027">
    <property type="entry name" value="Bax1-I"/>
    <property type="match status" value="1"/>
</dbReference>
<dbReference type="InterPro" id="IPR006214">
    <property type="entry name" value="Bax_inhibitor_1-related"/>
</dbReference>
<dbReference type="HOGENOM" id="CLU_058671_1_0_10"/>
<feature type="transmembrane region" description="Helical" evidence="6">
    <location>
        <begin position="114"/>
        <end position="133"/>
    </location>
</feature>
<gene>
    <name evidence="7" type="ORF">HMPREF9448_02565</name>
</gene>
<dbReference type="GeneID" id="77849746"/>
<evidence type="ECO:0008006" key="9">
    <source>
        <dbReference type="Google" id="ProtNLM"/>
    </source>
</evidence>
<evidence type="ECO:0000256" key="1">
    <source>
        <dbReference type="ARBA" id="ARBA00004141"/>
    </source>
</evidence>
<organism evidence="7 8">
    <name type="scientific">Barnesiella intestinihominis YIT 11860</name>
    <dbReference type="NCBI Taxonomy" id="742726"/>
    <lineage>
        <taxon>Bacteria</taxon>
        <taxon>Pseudomonadati</taxon>
        <taxon>Bacteroidota</taxon>
        <taxon>Bacteroidia</taxon>
        <taxon>Bacteroidales</taxon>
        <taxon>Barnesiellaceae</taxon>
        <taxon>Barnesiella</taxon>
    </lineage>
</organism>
<protein>
    <recommendedName>
        <fullName evidence="9">Inner membrane protein YbhL</fullName>
    </recommendedName>
</protein>
<dbReference type="Proteomes" id="UP000006044">
    <property type="component" value="Unassembled WGS sequence"/>
</dbReference>
<dbReference type="PANTHER" id="PTHR23291:SF50">
    <property type="entry name" value="PROTEIN LIFEGUARD 4"/>
    <property type="match status" value="1"/>
</dbReference>
<keyword evidence="8" id="KW-1185">Reference proteome</keyword>
<feature type="transmembrane region" description="Helical" evidence="6">
    <location>
        <begin position="205"/>
        <end position="225"/>
    </location>
</feature>
<feature type="transmembrane region" description="Helical" evidence="6">
    <location>
        <begin position="59"/>
        <end position="78"/>
    </location>
</feature>
<dbReference type="STRING" id="742726.HMPREF9448_02565"/>
<dbReference type="PANTHER" id="PTHR23291">
    <property type="entry name" value="BAX INHIBITOR-RELATED"/>
    <property type="match status" value="1"/>
</dbReference>
<dbReference type="AlphaFoldDB" id="K0X2Q7"/>
<dbReference type="OrthoDB" id="9793828at2"/>
<dbReference type="CDD" id="cd10432">
    <property type="entry name" value="BI-1-like_bacterial"/>
    <property type="match status" value="1"/>
</dbReference>
<accession>K0X2Q7</accession>